<dbReference type="PROSITE" id="PS50109">
    <property type="entry name" value="HIS_KIN"/>
    <property type="match status" value="1"/>
</dbReference>
<dbReference type="Pfam" id="PF00512">
    <property type="entry name" value="HisKA"/>
    <property type="match status" value="1"/>
</dbReference>
<dbReference type="CDD" id="cd06225">
    <property type="entry name" value="HAMP"/>
    <property type="match status" value="1"/>
</dbReference>
<comment type="subcellular location">
    <subcellularLocation>
        <location evidence="2">Cell membrane</location>
    </subcellularLocation>
</comment>
<dbReference type="RefSeq" id="WP_184972675.1">
    <property type="nucleotide sequence ID" value="NZ_JACHIN010000017.1"/>
</dbReference>
<keyword evidence="15" id="KW-1185">Reference proteome</keyword>
<evidence type="ECO:0000256" key="3">
    <source>
        <dbReference type="ARBA" id="ARBA00012438"/>
    </source>
</evidence>
<dbReference type="CDD" id="cd00075">
    <property type="entry name" value="HATPase"/>
    <property type="match status" value="1"/>
</dbReference>
<dbReference type="CDD" id="cd00082">
    <property type="entry name" value="HisKA"/>
    <property type="match status" value="1"/>
</dbReference>
<dbReference type="InterPro" id="IPR003660">
    <property type="entry name" value="HAMP_dom"/>
</dbReference>
<dbReference type="SMART" id="SM00304">
    <property type="entry name" value="HAMP"/>
    <property type="match status" value="1"/>
</dbReference>
<keyword evidence="9" id="KW-0902">Two-component regulatory system</keyword>
<keyword evidence="5" id="KW-0808">Transferase</keyword>
<gene>
    <name evidence="14" type="ORF">HNR40_009020</name>
</gene>
<dbReference type="SUPFAM" id="SSF47384">
    <property type="entry name" value="Homodimeric domain of signal transducing histidine kinase"/>
    <property type="match status" value="1"/>
</dbReference>
<evidence type="ECO:0000259" key="13">
    <source>
        <dbReference type="PROSITE" id="PS50885"/>
    </source>
</evidence>
<dbReference type="Gene3D" id="6.10.340.10">
    <property type="match status" value="1"/>
</dbReference>
<dbReference type="Gene3D" id="1.10.287.130">
    <property type="match status" value="1"/>
</dbReference>
<dbReference type="InterPro" id="IPR003594">
    <property type="entry name" value="HATPase_dom"/>
</dbReference>
<evidence type="ECO:0000259" key="12">
    <source>
        <dbReference type="PROSITE" id="PS50109"/>
    </source>
</evidence>
<dbReference type="Proteomes" id="UP000568380">
    <property type="component" value="Unassembled WGS sequence"/>
</dbReference>
<dbReference type="EC" id="2.7.13.3" evidence="3"/>
<dbReference type="InterPro" id="IPR003661">
    <property type="entry name" value="HisK_dim/P_dom"/>
</dbReference>
<dbReference type="PANTHER" id="PTHR45436:SF5">
    <property type="entry name" value="SENSOR HISTIDINE KINASE TRCS"/>
    <property type="match status" value="1"/>
</dbReference>
<keyword evidence="8 11" id="KW-1133">Transmembrane helix</keyword>
<dbReference type="InterPro" id="IPR004358">
    <property type="entry name" value="Sig_transdc_His_kin-like_C"/>
</dbReference>
<sequence length="456" mass="48729">MSLRARSCVIAGLVSTVLGLVLCTGLAVQGYRSEIDGVTDQLATAARRLAIMASENALPNPIPSVSGQSVQVVAEGGKVLGSTPDLAGQPPLTTQLPPKDDFRWDGVVQRDGRELITVGFTITPEGAASDLSVYVATPKPGYLYDWPALLGLLVAAALGTAGVMVLTWILVARALKPVEAITAELEEITGSHPHRRVPETGRHDEIAALAITVNQTLDRLDGALSQQRSFVADASHELRSPITGLRAEVDLALMETRGGGPEHAALEAVDRAAGRLQLLVEDLLAVARLDAGMEPRPEPVDLAELARDELARRHPAKKLVTDLENGVVVEGDRLQLTRVLVNLLDNAIRHADSTVRLVVRGDTGAEQAVLEVSDDGAGLAPDDRERVFQRFTRLAEGRTRDPGGSGLGLPIAREIATRHCGTLRVEDRSRFVLRLPLMTRAAVSVGRHGEQPRQTA</sequence>
<protein>
    <recommendedName>
        <fullName evidence="3">histidine kinase</fullName>
        <ecNumber evidence="3">2.7.13.3</ecNumber>
    </recommendedName>
</protein>
<dbReference type="Gene3D" id="3.30.565.10">
    <property type="entry name" value="Histidine kinase-like ATPase, C-terminal domain"/>
    <property type="match status" value="1"/>
</dbReference>
<feature type="transmembrane region" description="Helical" evidence="11">
    <location>
        <begin position="148"/>
        <end position="171"/>
    </location>
</feature>
<keyword evidence="7 14" id="KW-0418">Kinase</keyword>
<dbReference type="SUPFAM" id="SSF55874">
    <property type="entry name" value="ATPase domain of HSP90 chaperone/DNA topoisomerase II/histidine kinase"/>
    <property type="match status" value="1"/>
</dbReference>
<keyword evidence="10 11" id="KW-0472">Membrane</keyword>
<dbReference type="GO" id="GO:0005886">
    <property type="term" value="C:plasma membrane"/>
    <property type="evidence" value="ECO:0007669"/>
    <property type="project" value="UniProtKB-SubCell"/>
</dbReference>
<evidence type="ECO:0000256" key="10">
    <source>
        <dbReference type="ARBA" id="ARBA00023136"/>
    </source>
</evidence>
<dbReference type="PRINTS" id="PR00344">
    <property type="entry name" value="BCTRLSENSOR"/>
</dbReference>
<evidence type="ECO:0000256" key="4">
    <source>
        <dbReference type="ARBA" id="ARBA00022553"/>
    </source>
</evidence>
<evidence type="ECO:0000256" key="6">
    <source>
        <dbReference type="ARBA" id="ARBA00022692"/>
    </source>
</evidence>
<keyword evidence="6 11" id="KW-0812">Transmembrane</keyword>
<evidence type="ECO:0000256" key="2">
    <source>
        <dbReference type="ARBA" id="ARBA00004236"/>
    </source>
</evidence>
<comment type="caution">
    <text evidence="14">The sequence shown here is derived from an EMBL/GenBank/DDBJ whole genome shotgun (WGS) entry which is preliminary data.</text>
</comment>
<feature type="domain" description="HAMP" evidence="13">
    <location>
        <begin position="172"/>
        <end position="225"/>
    </location>
</feature>
<dbReference type="SUPFAM" id="SSF158472">
    <property type="entry name" value="HAMP domain-like"/>
    <property type="match status" value="1"/>
</dbReference>
<dbReference type="InterPro" id="IPR050428">
    <property type="entry name" value="TCS_sensor_his_kinase"/>
</dbReference>
<dbReference type="SMART" id="SM00387">
    <property type="entry name" value="HATPase_c"/>
    <property type="match status" value="1"/>
</dbReference>
<name>A0A7W8ELC7_9ACTN</name>
<dbReference type="SMART" id="SM00388">
    <property type="entry name" value="HisKA"/>
    <property type="match status" value="1"/>
</dbReference>
<proteinExistence type="predicted"/>
<dbReference type="PROSITE" id="PS50885">
    <property type="entry name" value="HAMP"/>
    <property type="match status" value="1"/>
</dbReference>
<dbReference type="GO" id="GO:0000155">
    <property type="term" value="F:phosphorelay sensor kinase activity"/>
    <property type="evidence" value="ECO:0007669"/>
    <property type="project" value="InterPro"/>
</dbReference>
<evidence type="ECO:0000256" key="7">
    <source>
        <dbReference type="ARBA" id="ARBA00022777"/>
    </source>
</evidence>
<dbReference type="InterPro" id="IPR036890">
    <property type="entry name" value="HATPase_C_sf"/>
</dbReference>
<evidence type="ECO:0000256" key="11">
    <source>
        <dbReference type="SAM" id="Phobius"/>
    </source>
</evidence>
<evidence type="ECO:0000256" key="8">
    <source>
        <dbReference type="ARBA" id="ARBA00022989"/>
    </source>
</evidence>
<dbReference type="InterPro" id="IPR005467">
    <property type="entry name" value="His_kinase_dom"/>
</dbReference>
<dbReference type="PANTHER" id="PTHR45436">
    <property type="entry name" value="SENSOR HISTIDINE KINASE YKOH"/>
    <property type="match status" value="1"/>
</dbReference>
<evidence type="ECO:0000256" key="5">
    <source>
        <dbReference type="ARBA" id="ARBA00022679"/>
    </source>
</evidence>
<dbReference type="Pfam" id="PF00672">
    <property type="entry name" value="HAMP"/>
    <property type="match status" value="1"/>
</dbReference>
<feature type="domain" description="Histidine kinase" evidence="12">
    <location>
        <begin position="233"/>
        <end position="439"/>
    </location>
</feature>
<organism evidence="14 15">
    <name type="scientific">Nonomuraea endophytica</name>
    <dbReference type="NCBI Taxonomy" id="714136"/>
    <lineage>
        <taxon>Bacteria</taxon>
        <taxon>Bacillati</taxon>
        <taxon>Actinomycetota</taxon>
        <taxon>Actinomycetes</taxon>
        <taxon>Streptosporangiales</taxon>
        <taxon>Streptosporangiaceae</taxon>
        <taxon>Nonomuraea</taxon>
    </lineage>
</organism>
<keyword evidence="4" id="KW-0597">Phosphoprotein</keyword>
<evidence type="ECO:0000313" key="15">
    <source>
        <dbReference type="Proteomes" id="UP000568380"/>
    </source>
</evidence>
<accession>A0A7W8ELC7</accession>
<dbReference type="AlphaFoldDB" id="A0A7W8ELC7"/>
<reference evidence="14 15" key="1">
    <citation type="submission" date="2020-08" db="EMBL/GenBank/DDBJ databases">
        <title>Genomic Encyclopedia of Type Strains, Phase IV (KMG-IV): sequencing the most valuable type-strain genomes for metagenomic binning, comparative biology and taxonomic classification.</title>
        <authorList>
            <person name="Goeker M."/>
        </authorList>
    </citation>
    <scope>NUCLEOTIDE SEQUENCE [LARGE SCALE GENOMIC DNA]</scope>
    <source>
        <strain evidence="14 15">DSM 45385</strain>
    </source>
</reference>
<comment type="catalytic activity">
    <reaction evidence="1">
        <text>ATP + protein L-histidine = ADP + protein N-phospho-L-histidine.</text>
        <dbReference type="EC" id="2.7.13.3"/>
    </reaction>
</comment>
<dbReference type="InterPro" id="IPR036097">
    <property type="entry name" value="HisK_dim/P_sf"/>
</dbReference>
<evidence type="ECO:0000313" key="14">
    <source>
        <dbReference type="EMBL" id="MBB5083516.1"/>
    </source>
</evidence>
<evidence type="ECO:0000256" key="1">
    <source>
        <dbReference type="ARBA" id="ARBA00000085"/>
    </source>
</evidence>
<dbReference type="EMBL" id="JACHIN010000017">
    <property type="protein sequence ID" value="MBB5083516.1"/>
    <property type="molecule type" value="Genomic_DNA"/>
</dbReference>
<evidence type="ECO:0000256" key="9">
    <source>
        <dbReference type="ARBA" id="ARBA00023012"/>
    </source>
</evidence>
<dbReference type="Pfam" id="PF02518">
    <property type="entry name" value="HATPase_c"/>
    <property type="match status" value="1"/>
</dbReference>